<feature type="chain" id="PRO_5045394104" evidence="4">
    <location>
        <begin position="37"/>
        <end position="273"/>
    </location>
</feature>
<feature type="signal peptide" evidence="4">
    <location>
        <begin position="1"/>
        <end position="36"/>
    </location>
</feature>
<dbReference type="EMBL" id="BMLB01000008">
    <property type="protein sequence ID" value="GGK83250.1"/>
    <property type="molecule type" value="Genomic_DNA"/>
</dbReference>
<dbReference type="PANTHER" id="PTHR30632:SF0">
    <property type="entry name" value="SULFATE-BINDING PROTEIN"/>
    <property type="match status" value="1"/>
</dbReference>
<keyword evidence="3 4" id="KW-0732">Signal</keyword>
<dbReference type="Proteomes" id="UP000662111">
    <property type="component" value="Unassembled WGS sequence"/>
</dbReference>
<keyword evidence="6" id="KW-1185">Reference proteome</keyword>
<dbReference type="Gene3D" id="3.40.190.10">
    <property type="entry name" value="Periplasmic binding protein-like II"/>
    <property type="match status" value="2"/>
</dbReference>
<dbReference type="Pfam" id="PF13531">
    <property type="entry name" value="SBP_bac_11"/>
    <property type="match status" value="1"/>
</dbReference>
<evidence type="ECO:0000313" key="6">
    <source>
        <dbReference type="Proteomes" id="UP000662111"/>
    </source>
</evidence>
<evidence type="ECO:0000256" key="3">
    <source>
        <dbReference type="ARBA" id="ARBA00022729"/>
    </source>
</evidence>
<evidence type="ECO:0000256" key="2">
    <source>
        <dbReference type="ARBA" id="ARBA00022723"/>
    </source>
</evidence>
<dbReference type="InterPro" id="IPR005950">
    <property type="entry name" value="ModA"/>
</dbReference>
<accession>A0ABQ2FCD1</accession>
<keyword evidence="2" id="KW-0479">Metal-binding</keyword>
<sequence>MRRRDRQTGMTSGSLRRVVTTARTAALALVPAVLLAACGAADDGAAGDDDPAGPRTVTVLAAASLTDVLELVAADLESDHEGVRVELSFAASSTVVQQVQEGAPADVVALAGQEPLELLEASNRAGEPVVFTTNTLALAVPADNPAGIEGPEDLARDGIRLVVCRPEAPCGAAAQTLFAQLGISPAISSYEPDVRATLAKVSLGEADAGVVYNTDVATAADGVLAVEIPPQDNVVSRYPILAVSDNPLARVFIDEVLSARGQQHLADAGFVAP</sequence>
<name>A0ABQ2FCD1_9MICO</name>
<organism evidence="5 6">
    <name type="scientific">Ornithinimicrobium pekingense</name>
    <dbReference type="NCBI Taxonomy" id="384677"/>
    <lineage>
        <taxon>Bacteria</taxon>
        <taxon>Bacillati</taxon>
        <taxon>Actinomycetota</taxon>
        <taxon>Actinomycetes</taxon>
        <taxon>Micrococcales</taxon>
        <taxon>Ornithinimicrobiaceae</taxon>
        <taxon>Ornithinimicrobium</taxon>
    </lineage>
</organism>
<evidence type="ECO:0000313" key="5">
    <source>
        <dbReference type="EMBL" id="GGK83250.1"/>
    </source>
</evidence>
<dbReference type="NCBIfam" id="TIGR01256">
    <property type="entry name" value="modA"/>
    <property type="match status" value="1"/>
</dbReference>
<comment type="caution">
    <text evidence="5">The sequence shown here is derived from an EMBL/GenBank/DDBJ whole genome shotgun (WGS) entry which is preliminary data.</text>
</comment>
<dbReference type="PIRSF" id="PIRSF004846">
    <property type="entry name" value="ModA"/>
    <property type="match status" value="1"/>
</dbReference>
<reference evidence="6" key="1">
    <citation type="journal article" date="2019" name="Int. J. Syst. Evol. Microbiol.">
        <title>The Global Catalogue of Microorganisms (GCM) 10K type strain sequencing project: providing services to taxonomists for standard genome sequencing and annotation.</title>
        <authorList>
            <consortium name="The Broad Institute Genomics Platform"/>
            <consortium name="The Broad Institute Genome Sequencing Center for Infectious Disease"/>
            <person name="Wu L."/>
            <person name="Ma J."/>
        </authorList>
    </citation>
    <scope>NUCLEOTIDE SEQUENCE [LARGE SCALE GENOMIC DNA]</scope>
    <source>
        <strain evidence="6">CGMCC 1.5362</strain>
    </source>
</reference>
<comment type="similarity">
    <text evidence="1">Belongs to the bacterial solute-binding protein ModA family.</text>
</comment>
<dbReference type="SUPFAM" id="SSF53850">
    <property type="entry name" value="Periplasmic binding protein-like II"/>
    <property type="match status" value="1"/>
</dbReference>
<dbReference type="PANTHER" id="PTHR30632">
    <property type="entry name" value="MOLYBDATE-BINDING PERIPLASMIC PROTEIN"/>
    <property type="match status" value="1"/>
</dbReference>
<evidence type="ECO:0000256" key="4">
    <source>
        <dbReference type="SAM" id="SignalP"/>
    </source>
</evidence>
<evidence type="ECO:0000256" key="1">
    <source>
        <dbReference type="ARBA" id="ARBA00009175"/>
    </source>
</evidence>
<dbReference type="InterPro" id="IPR050682">
    <property type="entry name" value="ModA/WtpA"/>
</dbReference>
<protein>
    <submittedName>
        <fullName evidence="5">Molybdate-binding protein</fullName>
    </submittedName>
</protein>
<gene>
    <name evidence="5" type="ORF">GCM10011509_34610</name>
</gene>
<proteinExistence type="inferred from homology"/>